<protein>
    <submittedName>
        <fullName evidence="1">Uncharacterized protein</fullName>
    </submittedName>
</protein>
<proteinExistence type="predicted"/>
<evidence type="ECO:0000313" key="2">
    <source>
        <dbReference type="Proteomes" id="UP000327294"/>
    </source>
</evidence>
<reference evidence="1 2" key="1">
    <citation type="submission" date="2019-10" db="EMBL/GenBank/DDBJ databases">
        <title>Streptomyces sp. strain GY16 isolated from leaves of Broussonetia papyrifera.</title>
        <authorList>
            <person name="Mo P."/>
        </authorList>
    </citation>
    <scope>NUCLEOTIDE SEQUENCE [LARGE SCALE GENOMIC DNA]</scope>
    <source>
        <strain evidence="1 2">GY16</strain>
    </source>
</reference>
<evidence type="ECO:0000313" key="1">
    <source>
        <dbReference type="EMBL" id="QFQ98661.1"/>
    </source>
</evidence>
<name>A0A5P8K6C8_9ACTN</name>
<keyword evidence="2" id="KW-1185">Reference proteome</keyword>
<dbReference type="EMBL" id="CP045096">
    <property type="protein sequence ID" value="QFQ98661.1"/>
    <property type="molecule type" value="Genomic_DNA"/>
</dbReference>
<dbReference type="AlphaFoldDB" id="A0A5P8K6C8"/>
<dbReference type="KEGG" id="sphv:F9278_23670"/>
<gene>
    <name evidence="1" type="ORF">F9278_23670</name>
</gene>
<organism evidence="1 2">
    <name type="scientific">Streptomyces phaeolivaceus</name>
    <dbReference type="NCBI Taxonomy" id="2653200"/>
    <lineage>
        <taxon>Bacteria</taxon>
        <taxon>Bacillati</taxon>
        <taxon>Actinomycetota</taxon>
        <taxon>Actinomycetes</taxon>
        <taxon>Kitasatosporales</taxon>
        <taxon>Streptomycetaceae</taxon>
        <taxon>Streptomyces</taxon>
    </lineage>
</organism>
<dbReference type="Proteomes" id="UP000327294">
    <property type="component" value="Chromosome"/>
</dbReference>
<accession>A0A5P8K6C8</accession>
<sequence length="68" mass="7399">MRVTPIRGTSAPVLLCSACGLLCRPSALDGQGRCSRCGSSRLVQSVSGARRKPARTGPLRFWQRLGRW</sequence>